<dbReference type="Proteomes" id="UP001054837">
    <property type="component" value="Unassembled WGS sequence"/>
</dbReference>
<name>A0AAV4WTG0_9ARAC</name>
<dbReference type="EMBL" id="BPLQ01015065">
    <property type="protein sequence ID" value="GIY85553.1"/>
    <property type="molecule type" value="Genomic_DNA"/>
</dbReference>
<accession>A0AAV4WTG0</accession>
<evidence type="ECO:0000313" key="2">
    <source>
        <dbReference type="Proteomes" id="UP001054837"/>
    </source>
</evidence>
<proteinExistence type="predicted"/>
<sequence length="99" mass="10951">MLRWERTRRGSGTHATVALSGIGPIELLHLCNIYGPHELIPGGRTLVRVSRLTFLKQDGTCLFCGVCFREVCGQMGFGASFKRRCYFLSTAGMDVLGVR</sequence>
<gene>
    <name evidence="1" type="ORF">CDAR_540381</name>
</gene>
<comment type="caution">
    <text evidence="1">The sequence shown here is derived from an EMBL/GenBank/DDBJ whole genome shotgun (WGS) entry which is preliminary data.</text>
</comment>
<dbReference type="AlphaFoldDB" id="A0AAV4WTG0"/>
<reference evidence="1 2" key="1">
    <citation type="submission" date="2021-06" db="EMBL/GenBank/DDBJ databases">
        <title>Caerostris darwini draft genome.</title>
        <authorList>
            <person name="Kono N."/>
            <person name="Arakawa K."/>
        </authorList>
    </citation>
    <scope>NUCLEOTIDE SEQUENCE [LARGE SCALE GENOMIC DNA]</scope>
</reference>
<protein>
    <submittedName>
        <fullName evidence="1">Uncharacterized protein</fullName>
    </submittedName>
</protein>
<organism evidence="1 2">
    <name type="scientific">Caerostris darwini</name>
    <dbReference type="NCBI Taxonomy" id="1538125"/>
    <lineage>
        <taxon>Eukaryota</taxon>
        <taxon>Metazoa</taxon>
        <taxon>Ecdysozoa</taxon>
        <taxon>Arthropoda</taxon>
        <taxon>Chelicerata</taxon>
        <taxon>Arachnida</taxon>
        <taxon>Araneae</taxon>
        <taxon>Araneomorphae</taxon>
        <taxon>Entelegynae</taxon>
        <taxon>Araneoidea</taxon>
        <taxon>Araneidae</taxon>
        <taxon>Caerostris</taxon>
    </lineage>
</organism>
<evidence type="ECO:0000313" key="1">
    <source>
        <dbReference type="EMBL" id="GIY85553.1"/>
    </source>
</evidence>
<keyword evidence="2" id="KW-1185">Reference proteome</keyword>